<dbReference type="EMBL" id="CP021425">
    <property type="protein sequence ID" value="ARU56647.1"/>
    <property type="molecule type" value="Genomic_DNA"/>
</dbReference>
<dbReference type="GO" id="GO:0043565">
    <property type="term" value="F:sequence-specific DNA binding"/>
    <property type="evidence" value="ECO:0007669"/>
    <property type="project" value="InterPro"/>
</dbReference>
<feature type="domain" description="HTH araC/xylS-type" evidence="4">
    <location>
        <begin position="224"/>
        <end position="322"/>
    </location>
</feature>
<gene>
    <name evidence="5" type="ORF">OLMES_2597</name>
</gene>
<dbReference type="InterPro" id="IPR029062">
    <property type="entry name" value="Class_I_gatase-like"/>
</dbReference>
<evidence type="ECO:0000313" key="5">
    <source>
        <dbReference type="EMBL" id="ARU56647.1"/>
    </source>
</evidence>
<dbReference type="Pfam" id="PF01965">
    <property type="entry name" value="DJ-1_PfpI"/>
    <property type="match status" value="1"/>
</dbReference>
<dbReference type="SMART" id="SM00342">
    <property type="entry name" value="HTH_ARAC"/>
    <property type="match status" value="1"/>
</dbReference>
<name>A0A1Y0I814_9GAMM</name>
<keyword evidence="3" id="KW-0804">Transcription</keyword>
<dbReference type="PANTHER" id="PTHR43280">
    <property type="entry name" value="ARAC-FAMILY TRANSCRIPTIONAL REGULATOR"/>
    <property type="match status" value="1"/>
</dbReference>
<dbReference type="GO" id="GO:0003700">
    <property type="term" value="F:DNA-binding transcription factor activity"/>
    <property type="evidence" value="ECO:0007669"/>
    <property type="project" value="InterPro"/>
</dbReference>
<dbReference type="InterPro" id="IPR009057">
    <property type="entry name" value="Homeodomain-like_sf"/>
</dbReference>
<dbReference type="InterPro" id="IPR018060">
    <property type="entry name" value="HTH_AraC"/>
</dbReference>
<dbReference type="KEGG" id="ome:OLMES_2597"/>
<evidence type="ECO:0000256" key="1">
    <source>
        <dbReference type="ARBA" id="ARBA00023015"/>
    </source>
</evidence>
<dbReference type="Gene3D" id="1.10.10.60">
    <property type="entry name" value="Homeodomain-like"/>
    <property type="match status" value="2"/>
</dbReference>
<dbReference type="SUPFAM" id="SSF46689">
    <property type="entry name" value="Homeodomain-like"/>
    <property type="match status" value="2"/>
</dbReference>
<organism evidence="5 6">
    <name type="scientific">Oleiphilus messinensis</name>
    <dbReference type="NCBI Taxonomy" id="141451"/>
    <lineage>
        <taxon>Bacteria</taxon>
        <taxon>Pseudomonadati</taxon>
        <taxon>Pseudomonadota</taxon>
        <taxon>Gammaproteobacteria</taxon>
        <taxon>Oceanospirillales</taxon>
        <taxon>Oleiphilaceae</taxon>
        <taxon>Oleiphilus</taxon>
    </lineage>
</organism>
<dbReference type="InterPro" id="IPR018062">
    <property type="entry name" value="HTH_AraC-typ_CS"/>
</dbReference>
<keyword evidence="1" id="KW-0805">Transcription regulation</keyword>
<accession>A0A1Y0I814</accession>
<evidence type="ECO:0000259" key="4">
    <source>
        <dbReference type="PROSITE" id="PS01124"/>
    </source>
</evidence>
<dbReference type="PANTHER" id="PTHR43280:SF2">
    <property type="entry name" value="HTH-TYPE TRANSCRIPTIONAL REGULATOR EXSA"/>
    <property type="match status" value="1"/>
</dbReference>
<proteinExistence type="predicted"/>
<dbReference type="PROSITE" id="PS00041">
    <property type="entry name" value="HTH_ARAC_FAMILY_1"/>
    <property type="match status" value="1"/>
</dbReference>
<dbReference type="AlphaFoldDB" id="A0A1Y0I814"/>
<dbReference type="Gene3D" id="3.40.50.880">
    <property type="match status" value="1"/>
</dbReference>
<reference evidence="5 6" key="1">
    <citation type="submission" date="2017-05" db="EMBL/GenBank/DDBJ databases">
        <title>Genomic insights into alkan degradation activity of Oleiphilus messinensis.</title>
        <authorList>
            <person name="Kozyavkin S.A."/>
            <person name="Slesarev A.I."/>
            <person name="Golyshin P.N."/>
            <person name="Korzhenkov A."/>
            <person name="Golyshina O.N."/>
            <person name="Toshchakov S.V."/>
        </authorList>
    </citation>
    <scope>NUCLEOTIDE SEQUENCE [LARGE SCALE GENOMIC DNA]</scope>
    <source>
        <strain evidence="5 6">ME102</strain>
    </source>
</reference>
<dbReference type="Proteomes" id="UP000196027">
    <property type="component" value="Chromosome"/>
</dbReference>
<dbReference type="CDD" id="cd03138">
    <property type="entry name" value="GATase1_AraC_2"/>
    <property type="match status" value="1"/>
</dbReference>
<protein>
    <submittedName>
        <fullName evidence="5">Transcriptional regulator AraC family</fullName>
    </submittedName>
</protein>
<dbReference type="InterPro" id="IPR002818">
    <property type="entry name" value="DJ-1/PfpI"/>
</dbReference>
<keyword evidence="6" id="KW-1185">Reference proteome</keyword>
<dbReference type="InterPro" id="IPR020449">
    <property type="entry name" value="Tscrpt_reg_AraC-type_HTH"/>
</dbReference>
<sequence length="333" mass="38810">MLNVAFPLFPRALLTGISGPCEMLHAAELLVRTRPGKRHENWARLNLLRVSETRRAMPLTGGMRVVPDKTFATIEQPDWIVVPPIWGNPFPTVHQQMALRLWLKECYQRGSTIIATGTSVCFLAEEGLLDDIPVTTHWYFFERFRKRYPHLELNTRQFITYGENIYCAGSINALSDLILYLIEQRYGNTITRIVERHFSHEINRSYEKPFFMHGSNQHHDEDIVRAQEWCHDQWQQEITIDDLARIAGLNSRTFTRRFKNATGLTAVQYLQALRLNRSAELLKDTNLSVSDIAQIAGFRDLNYFTRLFKRHNDVTPGEYRKIVRAKLFYLPEA</sequence>
<dbReference type="PROSITE" id="PS01124">
    <property type="entry name" value="HTH_ARAC_FAMILY_2"/>
    <property type="match status" value="1"/>
</dbReference>
<dbReference type="SUPFAM" id="SSF52317">
    <property type="entry name" value="Class I glutamine amidotransferase-like"/>
    <property type="match status" value="1"/>
</dbReference>
<evidence type="ECO:0000256" key="3">
    <source>
        <dbReference type="ARBA" id="ARBA00023163"/>
    </source>
</evidence>
<evidence type="ECO:0000256" key="2">
    <source>
        <dbReference type="ARBA" id="ARBA00023125"/>
    </source>
</evidence>
<dbReference type="RefSeq" id="WP_087461613.1">
    <property type="nucleotide sequence ID" value="NZ_CP021425.1"/>
</dbReference>
<dbReference type="Pfam" id="PF12833">
    <property type="entry name" value="HTH_18"/>
    <property type="match status" value="1"/>
</dbReference>
<evidence type="ECO:0000313" key="6">
    <source>
        <dbReference type="Proteomes" id="UP000196027"/>
    </source>
</evidence>
<keyword evidence="2" id="KW-0238">DNA-binding</keyword>
<dbReference type="PRINTS" id="PR00032">
    <property type="entry name" value="HTHARAC"/>
</dbReference>
<dbReference type="OrthoDB" id="6057514at2"/>